<protein>
    <recommendedName>
        <fullName evidence="4">ShKT domain-containing protein</fullName>
    </recommendedName>
</protein>
<feature type="transmembrane region" description="Helical" evidence="3">
    <location>
        <begin position="197"/>
        <end position="221"/>
    </location>
</feature>
<feature type="compositionally biased region" description="Polar residues" evidence="2">
    <location>
        <begin position="231"/>
        <end position="251"/>
    </location>
</feature>
<keyword evidence="3" id="KW-0812">Transmembrane</keyword>
<keyword evidence="6" id="KW-1185">Reference proteome</keyword>
<evidence type="ECO:0000259" key="4">
    <source>
        <dbReference type="PROSITE" id="PS51670"/>
    </source>
</evidence>
<comment type="caution">
    <text evidence="5">The sequence shown here is derived from an EMBL/GenBank/DDBJ whole genome shotgun (WGS) entry which is preliminary data.</text>
</comment>
<evidence type="ECO:0000313" key="6">
    <source>
        <dbReference type="Proteomes" id="UP001497623"/>
    </source>
</evidence>
<dbReference type="AlphaFoldDB" id="A0AAV2R7S6"/>
<accession>A0AAV2R7S6</accession>
<dbReference type="InterPro" id="IPR003582">
    <property type="entry name" value="ShKT_dom"/>
</dbReference>
<evidence type="ECO:0000256" key="3">
    <source>
        <dbReference type="SAM" id="Phobius"/>
    </source>
</evidence>
<feature type="region of interest" description="Disordered" evidence="2">
    <location>
        <begin position="231"/>
        <end position="272"/>
    </location>
</feature>
<sequence>ELGVVRGAPEHSGIFNSLIHLEGVYQVLMFADMTTSERLLLLLFVVYIGTAAENESKETSCEDINPLCSGWKSKQGCVNDTSDCRFWESTCATSTYTRKECPKSCNACETGSEADSCTDYDRSCTTNWKCTDTGVPKSCPCTCKTCAAKNAVPGTPCEDDGHCSSSCGQDETRLFGYSSTNHSLKCCKQKDAVISIWKFYIAIGVIVCLVIVLVIVLAIFLQRKRNSSAAHQNETASDNEVFQANPPQNMDDNLYLEPLPRPRSDHVYEDFE</sequence>
<dbReference type="Proteomes" id="UP001497623">
    <property type="component" value="Unassembled WGS sequence"/>
</dbReference>
<evidence type="ECO:0000256" key="1">
    <source>
        <dbReference type="PROSITE-ProRule" id="PRU01005"/>
    </source>
</evidence>
<feature type="compositionally biased region" description="Basic and acidic residues" evidence="2">
    <location>
        <begin position="260"/>
        <end position="272"/>
    </location>
</feature>
<feature type="domain" description="ShKT" evidence="4">
    <location>
        <begin position="77"/>
        <end position="108"/>
    </location>
</feature>
<proteinExistence type="predicted"/>
<feature type="non-terminal residue" evidence="5">
    <location>
        <position position="1"/>
    </location>
</feature>
<evidence type="ECO:0000256" key="2">
    <source>
        <dbReference type="SAM" id="MobiDB-lite"/>
    </source>
</evidence>
<gene>
    <name evidence="5" type="ORF">MNOR_LOCUS20245</name>
</gene>
<evidence type="ECO:0000313" key="5">
    <source>
        <dbReference type="EMBL" id="CAL4114008.1"/>
    </source>
</evidence>
<organism evidence="5 6">
    <name type="scientific">Meganyctiphanes norvegica</name>
    <name type="common">Northern krill</name>
    <name type="synonym">Thysanopoda norvegica</name>
    <dbReference type="NCBI Taxonomy" id="48144"/>
    <lineage>
        <taxon>Eukaryota</taxon>
        <taxon>Metazoa</taxon>
        <taxon>Ecdysozoa</taxon>
        <taxon>Arthropoda</taxon>
        <taxon>Crustacea</taxon>
        <taxon>Multicrustacea</taxon>
        <taxon>Malacostraca</taxon>
        <taxon>Eumalacostraca</taxon>
        <taxon>Eucarida</taxon>
        <taxon>Euphausiacea</taxon>
        <taxon>Euphausiidae</taxon>
        <taxon>Meganyctiphanes</taxon>
    </lineage>
</organism>
<dbReference type="EMBL" id="CAXKWB010015510">
    <property type="protein sequence ID" value="CAL4114008.1"/>
    <property type="molecule type" value="Genomic_DNA"/>
</dbReference>
<name>A0AAV2R7S6_MEGNR</name>
<keyword evidence="3" id="KW-0472">Membrane</keyword>
<comment type="caution">
    <text evidence="1">Lacks conserved residue(s) required for the propagation of feature annotation.</text>
</comment>
<dbReference type="PROSITE" id="PS51670">
    <property type="entry name" value="SHKT"/>
    <property type="match status" value="1"/>
</dbReference>
<reference evidence="5 6" key="1">
    <citation type="submission" date="2024-05" db="EMBL/GenBank/DDBJ databases">
        <authorList>
            <person name="Wallberg A."/>
        </authorList>
    </citation>
    <scope>NUCLEOTIDE SEQUENCE [LARGE SCALE GENOMIC DNA]</scope>
</reference>
<keyword evidence="3" id="KW-1133">Transmembrane helix</keyword>
<dbReference type="SMART" id="SM00254">
    <property type="entry name" value="ShKT"/>
    <property type="match status" value="1"/>
</dbReference>